<accession>A0ABX1BYG1</accession>
<keyword evidence="1" id="KW-0560">Oxidoreductase</keyword>
<evidence type="ECO:0000313" key="5">
    <source>
        <dbReference type="EMBL" id="NJP99703.1"/>
    </source>
</evidence>
<sequence length="374" mass="36626">MRIGLLGTGPWARQAHAPALAAHPDVEFTGVWGRRPEAAAGLAAEYGVRSYCSPEDLFADVAAVAVALPPDVQAPLATRAAEAGRHLLLDKPVATTVEDARRVAAAAELTGIASVVFFTARFDPGTADWAAEQAAAGGWFTADARWLASLFAEAGPAGPAAPAGSSGPAGSGGSGAAPSPFADSPWRRERGALWDVGPHALSLLLPVLGDVDETDPAAVRAARGPGDTVHLILRHSGGAGSTVTLSLTAPPAASGVALELRGERGAVPLPGGAAGPQQCYARAVDALLTAARTGVAHACDAPFGLRVTEILAAAERDLGTVRGTGAPGTGAPEATASGPGVPGVTAPGPGPGPGPGAAEAVTGSGTTGASGPGA</sequence>
<name>A0ABX1BYG1_9ACTN</name>
<gene>
    <name evidence="5" type="ORF">HCK00_03880</name>
</gene>
<comment type="caution">
    <text evidence="5">The sequence shown here is derived from an EMBL/GenBank/DDBJ whole genome shotgun (WGS) entry which is preliminary data.</text>
</comment>
<dbReference type="Gene3D" id="3.30.360.10">
    <property type="entry name" value="Dihydrodipicolinate Reductase, domain 2"/>
    <property type="match status" value="1"/>
</dbReference>
<dbReference type="RefSeq" id="WP_168100293.1">
    <property type="nucleotide sequence ID" value="NZ_JAATEN010000002.1"/>
</dbReference>
<feature type="domain" description="Gfo/Idh/MocA-like oxidoreductase N-terminal" evidence="3">
    <location>
        <begin position="1"/>
        <end position="111"/>
    </location>
</feature>
<evidence type="ECO:0000313" key="6">
    <source>
        <dbReference type="Proteomes" id="UP000695264"/>
    </source>
</evidence>
<dbReference type="Pfam" id="PF22725">
    <property type="entry name" value="GFO_IDH_MocA_C3"/>
    <property type="match status" value="1"/>
</dbReference>
<organism evidence="5 6">
    <name type="scientific">Streptomyces zingiberis</name>
    <dbReference type="NCBI Taxonomy" id="2053010"/>
    <lineage>
        <taxon>Bacteria</taxon>
        <taxon>Bacillati</taxon>
        <taxon>Actinomycetota</taxon>
        <taxon>Actinomycetes</taxon>
        <taxon>Kitasatosporales</taxon>
        <taxon>Streptomycetaceae</taxon>
        <taxon>Streptomyces</taxon>
    </lineage>
</organism>
<feature type="compositionally biased region" description="Low complexity" evidence="2">
    <location>
        <begin position="157"/>
        <end position="166"/>
    </location>
</feature>
<protein>
    <submittedName>
        <fullName evidence="5">Gfo/Idh/MocA family oxidoreductase</fullName>
    </submittedName>
</protein>
<dbReference type="InterPro" id="IPR050463">
    <property type="entry name" value="Gfo/Idh/MocA_oxidrdct_glycsds"/>
</dbReference>
<evidence type="ECO:0000259" key="4">
    <source>
        <dbReference type="Pfam" id="PF22725"/>
    </source>
</evidence>
<dbReference type="SUPFAM" id="SSF51735">
    <property type="entry name" value="NAD(P)-binding Rossmann-fold domains"/>
    <property type="match status" value="1"/>
</dbReference>
<dbReference type="PANTHER" id="PTHR43818:SF11">
    <property type="entry name" value="BCDNA.GH03377"/>
    <property type="match status" value="1"/>
</dbReference>
<evidence type="ECO:0000256" key="1">
    <source>
        <dbReference type="ARBA" id="ARBA00023002"/>
    </source>
</evidence>
<dbReference type="PANTHER" id="PTHR43818">
    <property type="entry name" value="BCDNA.GH03377"/>
    <property type="match status" value="1"/>
</dbReference>
<reference evidence="5 6" key="1">
    <citation type="submission" date="2020-03" db="EMBL/GenBank/DDBJ databases">
        <title>WGS of actinomycetes isolated from Thailand.</title>
        <authorList>
            <person name="Thawai C."/>
        </authorList>
    </citation>
    <scope>NUCLEOTIDE SEQUENCE [LARGE SCALE GENOMIC DNA]</scope>
    <source>
        <strain evidence="5 6">PLAI 1-29</strain>
    </source>
</reference>
<feature type="compositionally biased region" description="Gly residues" evidence="2">
    <location>
        <begin position="365"/>
        <end position="374"/>
    </location>
</feature>
<feature type="compositionally biased region" description="Low complexity" evidence="2">
    <location>
        <begin position="320"/>
        <end position="347"/>
    </location>
</feature>
<dbReference type="Gene3D" id="3.40.50.720">
    <property type="entry name" value="NAD(P)-binding Rossmann-like Domain"/>
    <property type="match status" value="1"/>
</dbReference>
<evidence type="ECO:0000259" key="3">
    <source>
        <dbReference type="Pfam" id="PF01408"/>
    </source>
</evidence>
<keyword evidence="6" id="KW-1185">Reference proteome</keyword>
<dbReference type="InterPro" id="IPR055170">
    <property type="entry name" value="GFO_IDH_MocA-like_dom"/>
</dbReference>
<dbReference type="Proteomes" id="UP000695264">
    <property type="component" value="Unassembled WGS sequence"/>
</dbReference>
<dbReference type="InterPro" id="IPR000683">
    <property type="entry name" value="Gfo/Idh/MocA-like_OxRdtase_N"/>
</dbReference>
<dbReference type="Pfam" id="PF01408">
    <property type="entry name" value="GFO_IDH_MocA"/>
    <property type="match status" value="1"/>
</dbReference>
<evidence type="ECO:0000256" key="2">
    <source>
        <dbReference type="SAM" id="MobiDB-lite"/>
    </source>
</evidence>
<dbReference type="EMBL" id="JAATEN010000002">
    <property type="protein sequence ID" value="NJP99703.1"/>
    <property type="molecule type" value="Genomic_DNA"/>
</dbReference>
<feature type="region of interest" description="Disordered" evidence="2">
    <location>
        <begin position="157"/>
        <end position="184"/>
    </location>
</feature>
<dbReference type="SUPFAM" id="SSF55347">
    <property type="entry name" value="Glyceraldehyde-3-phosphate dehydrogenase-like, C-terminal domain"/>
    <property type="match status" value="1"/>
</dbReference>
<dbReference type="InterPro" id="IPR036291">
    <property type="entry name" value="NAD(P)-bd_dom_sf"/>
</dbReference>
<feature type="region of interest" description="Disordered" evidence="2">
    <location>
        <begin position="320"/>
        <end position="374"/>
    </location>
</feature>
<feature type="domain" description="GFO/IDH/MocA-like oxidoreductase" evidence="4">
    <location>
        <begin position="182"/>
        <end position="266"/>
    </location>
</feature>
<proteinExistence type="predicted"/>